<dbReference type="EMBL" id="JACBPP010000003">
    <property type="protein sequence ID" value="KAF8003467.1"/>
    <property type="molecule type" value="Genomic_DNA"/>
</dbReference>
<feature type="compositionally biased region" description="Basic and acidic residues" evidence="1">
    <location>
        <begin position="44"/>
        <end position="53"/>
    </location>
</feature>
<sequence length="74" mass="7915">MASAIPYDPDDFENNNPFAEPEEPPRHVPAYGAGIDPNMGPENESVHTPEHYETTGSNADAEAASNKPIYSADG</sequence>
<evidence type="ECO:0000256" key="1">
    <source>
        <dbReference type="SAM" id="MobiDB-lite"/>
    </source>
</evidence>
<protein>
    <submittedName>
        <fullName evidence="2">Uncharacterized protein</fullName>
    </submittedName>
</protein>
<name>A0A8H7GV07_9ASCO</name>
<evidence type="ECO:0000313" key="2">
    <source>
        <dbReference type="EMBL" id="KAF8003467.1"/>
    </source>
</evidence>
<reference evidence="2" key="1">
    <citation type="submission" date="2020-10" db="EMBL/GenBank/DDBJ databases">
        <title>The Whole-Genome Sequence of Metschnikowia persimmonesis, a Novel Endophytic Yeast Species Isolated from Medicinal Plant Diospyros kaki Thumb.</title>
        <authorList>
            <person name="Rahmat E."/>
            <person name="Kang Y."/>
        </authorList>
    </citation>
    <scope>NUCLEOTIDE SEQUENCE</scope>
    <source>
        <strain evidence="2">KIOM G15050</strain>
    </source>
</reference>
<dbReference type="Proteomes" id="UP000649328">
    <property type="component" value="Unassembled WGS sequence"/>
</dbReference>
<comment type="caution">
    <text evidence="2">The sequence shown here is derived from an EMBL/GenBank/DDBJ whole genome shotgun (WGS) entry which is preliminary data.</text>
</comment>
<gene>
    <name evidence="2" type="ORF">HF325_002712</name>
</gene>
<organism evidence="2 3">
    <name type="scientific">Metschnikowia pulcherrima</name>
    <dbReference type="NCBI Taxonomy" id="27326"/>
    <lineage>
        <taxon>Eukaryota</taxon>
        <taxon>Fungi</taxon>
        <taxon>Dikarya</taxon>
        <taxon>Ascomycota</taxon>
        <taxon>Saccharomycotina</taxon>
        <taxon>Pichiomycetes</taxon>
        <taxon>Metschnikowiaceae</taxon>
        <taxon>Metschnikowia</taxon>
    </lineage>
</organism>
<proteinExistence type="predicted"/>
<accession>A0A8H7GV07</accession>
<evidence type="ECO:0000313" key="3">
    <source>
        <dbReference type="Proteomes" id="UP000649328"/>
    </source>
</evidence>
<dbReference type="AlphaFoldDB" id="A0A8H7GV07"/>
<feature type="region of interest" description="Disordered" evidence="1">
    <location>
        <begin position="1"/>
        <end position="74"/>
    </location>
</feature>
<keyword evidence="3" id="KW-1185">Reference proteome</keyword>